<proteinExistence type="predicted"/>
<evidence type="ECO:0000313" key="2">
    <source>
        <dbReference type="Proteomes" id="UP000005561"/>
    </source>
</evidence>
<comment type="caution">
    <text evidence="1">The sequence shown here is derived from an EMBL/GenBank/DDBJ whole genome shotgun (WGS) entry which is preliminary data.</text>
</comment>
<dbReference type="InterPro" id="IPR059206">
    <property type="entry name" value="Sll1717-like"/>
</dbReference>
<protein>
    <submittedName>
        <fullName evidence="1">Uncharacterized protein</fullName>
    </submittedName>
</protein>
<dbReference type="STRING" id="168384.SAMN05660368_00793"/>
<organism evidence="1 2">
    <name type="scientific">Marvinbryantia formatexigens DSM 14469</name>
    <dbReference type="NCBI Taxonomy" id="478749"/>
    <lineage>
        <taxon>Bacteria</taxon>
        <taxon>Bacillati</taxon>
        <taxon>Bacillota</taxon>
        <taxon>Clostridia</taxon>
        <taxon>Lachnospirales</taxon>
        <taxon>Lachnospiraceae</taxon>
        <taxon>Marvinbryantia</taxon>
    </lineage>
</organism>
<dbReference type="AlphaFoldDB" id="C6LJ10"/>
<dbReference type="Proteomes" id="UP000005561">
    <property type="component" value="Unassembled WGS sequence"/>
</dbReference>
<dbReference type="eggNOG" id="COG1373">
    <property type="taxonomic scope" value="Bacteria"/>
</dbReference>
<gene>
    <name evidence="1" type="ORF">BRYFOR_08644</name>
</gene>
<dbReference type="OrthoDB" id="9179987at2"/>
<keyword evidence="2" id="KW-1185">Reference proteome</keyword>
<dbReference type="EMBL" id="ACCL02000019">
    <property type="protein sequence ID" value="EET59330.1"/>
    <property type="molecule type" value="Genomic_DNA"/>
</dbReference>
<dbReference type="NCBIfam" id="NF047389">
    <property type="entry name" value="ATPase_Sll1717"/>
    <property type="match status" value="1"/>
</dbReference>
<name>C6LJ10_9FIRM</name>
<evidence type="ECO:0000313" key="1">
    <source>
        <dbReference type="EMBL" id="EET59330.1"/>
    </source>
</evidence>
<sequence length="213" mass="24721">MKNNAETVSKFFLPLLTDNKILENSNIQLIISVWKIPFRRILTEVRTQKHFCPLLSWSMEALEKALSQRLLVFSDGKIVDYKSLFDESVQKESIDEIFELSNGNPRDLWHILNCIFMKQYEIDSNSDKISENSIRKGIVEFVKGFNFYEYYPRNPKAKSNSIDIYSYIKHLQKLTTIEFTKNQMNIQANTGSSTNNYVVGMENIGLVVNTGKK</sequence>
<reference evidence="1" key="1">
    <citation type="submission" date="2009-07" db="EMBL/GenBank/DDBJ databases">
        <authorList>
            <person name="Weinstock G."/>
            <person name="Sodergren E."/>
            <person name="Clifton S."/>
            <person name="Fulton L."/>
            <person name="Fulton B."/>
            <person name="Courtney L."/>
            <person name="Fronick C."/>
            <person name="Harrison M."/>
            <person name="Strong C."/>
            <person name="Farmer C."/>
            <person name="Delahaunty K."/>
            <person name="Markovic C."/>
            <person name="Hall O."/>
            <person name="Minx P."/>
            <person name="Tomlinson C."/>
            <person name="Mitreva M."/>
            <person name="Nelson J."/>
            <person name="Hou S."/>
            <person name="Wollam A."/>
            <person name="Pepin K.H."/>
            <person name="Johnson M."/>
            <person name="Bhonagiri V."/>
            <person name="Nash W.E."/>
            <person name="Warren W."/>
            <person name="Chinwalla A."/>
            <person name="Mardis E.R."/>
            <person name="Wilson R.K."/>
        </authorList>
    </citation>
    <scope>NUCLEOTIDE SEQUENCE [LARGE SCALE GENOMIC DNA]</scope>
    <source>
        <strain evidence="1">DSM 14469</strain>
    </source>
</reference>
<accession>C6LJ10</accession>